<feature type="domain" description="Phosphatidylinositol-specific phospholipase C X" evidence="2">
    <location>
        <begin position="385"/>
        <end position="526"/>
    </location>
</feature>
<dbReference type="GO" id="GO:0008081">
    <property type="term" value="F:phosphoric diester hydrolase activity"/>
    <property type="evidence" value="ECO:0007669"/>
    <property type="project" value="InterPro"/>
</dbReference>
<dbReference type="PANTHER" id="PTHR13593:SF113">
    <property type="entry name" value="SI:DKEY-266F7.9"/>
    <property type="match status" value="1"/>
</dbReference>
<name>A0A4S4KS06_9APHY</name>
<dbReference type="InterPro" id="IPR017946">
    <property type="entry name" value="PLC-like_Pdiesterase_TIM-brl"/>
</dbReference>
<evidence type="ECO:0000256" key="1">
    <source>
        <dbReference type="SAM" id="MobiDB-lite"/>
    </source>
</evidence>
<feature type="region of interest" description="Disordered" evidence="1">
    <location>
        <begin position="1"/>
        <end position="33"/>
    </location>
</feature>
<dbReference type="AlphaFoldDB" id="A0A4S4KS06"/>
<comment type="caution">
    <text evidence="3">The sequence shown here is derived from an EMBL/GenBank/DDBJ whole genome shotgun (WGS) entry which is preliminary data.</text>
</comment>
<dbReference type="SUPFAM" id="SSF89372">
    <property type="entry name" value="Fucose-specific lectin"/>
    <property type="match status" value="1"/>
</dbReference>
<dbReference type="Pfam" id="PF00388">
    <property type="entry name" value="PI-PLC-X"/>
    <property type="match status" value="1"/>
</dbReference>
<protein>
    <recommendedName>
        <fullName evidence="2">Phosphatidylinositol-specific phospholipase C X domain-containing protein</fullName>
    </recommendedName>
</protein>
<sequence>MAQFQAENANPPPPSASQDCRIPPHLSRDAIDPEHKMPIEDYCKEVDKQLKLVIKIDYPTVPKLPPSSSAPWYDADIPWPSGYNASWSPTVVVHLEQLWCVWSTGGNLVYSHTQDNGNWTNPRTVSSDPNVPHTTSCAASLVDLDDTLHLFFVGAALNITHLQYNDTEDKWGRFDLLSTSQFNALIVPGVVAFQGCIYLTFLRGDNGLWWAYWQPGTDGSGTWSTPKSTGELSWGAAAFVVLGDKLHILFTADNNKNPGRLILDIVFDSAAQTWSRSSRQLPGESSASGVACTITPQGGAVAFPANVTKNFEAPPLVCLYRNGVWNANEGFNQKTRDIPIPVVLDDILYCFWLGTDSRINYVKRRLDDRFLVSSWMSDISSSTKLENLCIPGTHDSGTSGAPILIETQTLTIADQLRAGVRFFDIRVGMYCGEVVIMHGSYVIDWTKLGRPLTGILGDIYNFLKVTPTETVIMTMMEQGLNDINALYFSLSDIFKANPQYWYGYQNSTSFPGNLGDARGKIVLVPRTTGLVYNWGFSLANGWGENDPNITIGNVDIQDYYNPSAAGSVGQSINDKWDAVNIGLRRGRTGDGKWHINFASANSTAQAGGHGPEAYAFGDGGQSGINNKLNDYFEAPEKGQAGTFPMDFPEYPNGDLITNIIEANFPRQ</sequence>
<dbReference type="GO" id="GO:0006629">
    <property type="term" value="P:lipid metabolic process"/>
    <property type="evidence" value="ECO:0007669"/>
    <property type="project" value="InterPro"/>
</dbReference>
<dbReference type="Proteomes" id="UP000309038">
    <property type="component" value="Unassembled WGS sequence"/>
</dbReference>
<dbReference type="SUPFAM" id="SSF51695">
    <property type="entry name" value="PLC-like phosphodiesterases"/>
    <property type="match status" value="1"/>
</dbReference>
<dbReference type="Gene3D" id="3.20.20.190">
    <property type="entry name" value="Phosphatidylinositol (PI) phosphodiesterase"/>
    <property type="match status" value="1"/>
</dbReference>
<evidence type="ECO:0000259" key="2">
    <source>
        <dbReference type="SMART" id="SM00148"/>
    </source>
</evidence>
<dbReference type="PANTHER" id="PTHR13593">
    <property type="match status" value="1"/>
</dbReference>
<dbReference type="PROSITE" id="PS50007">
    <property type="entry name" value="PIPLC_X_DOMAIN"/>
    <property type="match status" value="1"/>
</dbReference>
<organism evidence="3 4">
    <name type="scientific">Hermanssonia centrifuga</name>
    <dbReference type="NCBI Taxonomy" id="98765"/>
    <lineage>
        <taxon>Eukaryota</taxon>
        <taxon>Fungi</taxon>
        <taxon>Dikarya</taxon>
        <taxon>Basidiomycota</taxon>
        <taxon>Agaricomycotina</taxon>
        <taxon>Agaricomycetes</taxon>
        <taxon>Polyporales</taxon>
        <taxon>Meruliaceae</taxon>
        <taxon>Hermanssonia</taxon>
    </lineage>
</organism>
<dbReference type="InterPro" id="IPR051057">
    <property type="entry name" value="PI-PLC_domain"/>
</dbReference>
<evidence type="ECO:0000313" key="4">
    <source>
        <dbReference type="Proteomes" id="UP000309038"/>
    </source>
</evidence>
<dbReference type="InterPro" id="IPR000909">
    <property type="entry name" value="PLipase_C_PInositol-sp_X_dom"/>
</dbReference>
<dbReference type="SMART" id="SM00148">
    <property type="entry name" value="PLCXc"/>
    <property type="match status" value="1"/>
</dbReference>
<reference evidence="3 4" key="1">
    <citation type="submission" date="2019-02" db="EMBL/GenBank/DDBJ databases">
        <title>Genome sequencing of the rare red list fungi Phlebia centrifuga.</title>
        <authorList>
            <person name="Buettner E."/>
            <person name="Kellner H."/>
        </authorList>
    </citation>
    <scope>NUCLEOTIDE SEQUENCE [LARGE SCALE GENOMIC DNA]</scope>
    <source>
        <strain evidence="3 4">DSM 108282</strain>
    </source>
</reference>
<evidence type="ECO:0000313" key="3">
    <source>
        <dbReference type="EMBL" id="THH01386.1"/>
    </source>
</evidence>
<gene>
    <name evidence="3" type="ORF">EW026_g1324</name>
</gene>
<dbReference type="EMBL" id="SGPJ01000025">
    <property type="protein sequence ID" value="THH01386.1"/>
    <property type="molecule type" value="Genomic_DNA"/>
</dbReference>
<accession>A0A4S4KS06</accession>
<proteinExistence type="predicted"/>
<keyword evidence="4" id="KW-1185">Reference proteome</keyword>